<evidence type="ECO:0000256" key="7">
    <source>
        <dbReference type="ARBA" id="ARBA00023065"/>
    </source>
</evidence>
<evidence type="ECO:0000256" key="6">
    <source>
        <dbReference type="ARBA" id="ARBA00022989"/>
    </source>
</evidence>
<accession>A0A127FE17</accession>
<comment type="subunit">
    <text evidence="13">F-type ATPases have 2 components, F(1) - the catalytic core - and F(0) - the membrane proton channel. F(1) has five subunits: alpha(3), beta(3), gamma(1), delta(1), epsilon(1). F(0) has three main subunits: a(1), b(2) and c(10-14). The alpha and beta chains form an alternating ring which encloses part of the gamma chain. F(1) is attached to F(0) by a central stalk formed by the gamma and epsilon chains, while a peripheral stalk is formed by the delta and b chains.</text>
</comment>
<dbReference type="InterPro" id="IPR050059">
    <property type="entry name" value="ATP_synthase_B_chain"/>
</dbReference>
<protein>
    <recommendedName>
        <fullName evidence="13">ATP synthase subunit b</fullName>
    </recommendedName>
    <alternativeName>
        <fullName evidence="13">ATP synthase F(0) sector subunit b</fullName>
    </alternativeName>
    <alternativeName>
        <fullName evidence="13">ATPase subunit I</fullName>
    </alternativeName>
    <alternativeName>
        <fullName evidence="13">F-type ATPase subunit b</fullName>
        <shortName evidence="13">F-ATPase subunit b</shortName>
    </alternativeName>
</protein>
<comment type="similarity">
    <text evidence="1 13">Belongs to the ATPase B chain family.</text>
</comment>
<evidence type="ECO:0000256" key="13">
    <source>
        <dbReference type="HAMAP-Rule" id="MF_01398"/>
    </source>
</evidence>
<keyword evidence="5 13" id="KW-0375">Hydrogen ion transport</keyword>
<dbReference type="STRING" id="465721.ACG33_13010"/>
<dbReference type="AlphaFoldDB" id="A0A127FE17"/>
<keyword evidence="2 13" id="KW-0813">Transport</keyword>
<evidence type="ECO:0000256" key="8">
    <source>
        <dbReference type="ARBA" id="ARBA00023136"/>
    </source>
</evidence>
<dbReference type="PATRIC" id="fig|465721.4.peg.2783"/>
<gene>
    <name evidence="13" type="primary">atpF</name>
    <name evidence="14" type="ORF">ACG33_13010</name>
</gene>
<keyword evidence="8 13" id="KW-0472">Membrane</keyword>
<evidence type="ECO:0000256" key="4">
    <source>
        <dbReference type="ARBA" id="ARBA00022692"/>
    </source>
</evidence>
<dbReference type="OrthoDB" id="466272at2"/>
<comment type="function">
    <text evidence="11">Component of the F(0) channel, it forms part of the peripheral stalk, linking F(1) to F(0). The b'-subunit is a diverged and duplicated form of b found in plants and photosynthetic bacteria.</text>
</comment>
<dbReference type="GO" id="GO:0045259">
    <property type="term" value="C:proton-transporting ATP synthase complex"/>
    <property type="evidence" value="ECO:0007669"/>
    <property type="project" value="UniProtKB-KW"/>
</dbReference>
<evidence type="ECO:0000256" key="2">
    <source>
        <dbReference type="ARBA" id="ARBA00022448"/>
    </source>
</evidence>
<keyword evidence="6 13" id="KW-1133">Transmembrane helix</keyword>
<evidence type="ECO:0000256" key="12">
    <source>
        <dbReference type="ARBA" id="ARBA00037847"/>
    </source>
</evidence>
<dbReference type="GO" id="GO:0005886">
    <property type="term" value="C:plasma membrane"/>
    <property type="evidence" value="ECO:0007669"/>
    <property type="project" value="UniProtKB-SubCell"/>
</dbReference>
<comment type="function">
    <text evidence="10 13">F(1)F(0) ATP synthase produces ATP from ADP in the presence of a proton or sodium gradient. F-type ATPases consist of two structural domains, F(1) containing the extramembraneous catalytic core and F(0) containing the membrane proton channel, linked together by a central stalk and a peripheral stalk. During catalysis, ATP synthesis in the catalytic domain of F(1) is coupled via a rotary mechanism of the central stalk subunits to proton translocation.</text>
</comment>
<keyword evidence="4 13" id="KW-0812">Transmembrane</keyword>
<comment type="subcellular location">
    <subcellularLocation>
        <location evidence="13">Cell membrane</location>
        <topology evidence="13">Single-pass membrane protein</topology>
    </subcellularLocation>
    <subcellularLocation>
        <location evidence="12">Endomembrane system</location>
        <topology evidence="12">Single-pass membrane protein</topology>
    </subcellularLocation>
</comment>
<evidence type="ECO:0000256" key="5">
    <source>
        <dbReference type="ARBA" id="ARBA00022781"/>
    </source>
</evidence>
<dbReference type="InterPro" id="IPR002146">
    <property type="entry name" value="ATP_synth_b/b'su_bac/chlpt"/>
</dbReference>
<dbReference type="CDD" id="cd06503">
    <property type="entry name" value="ATP-synt_Fo_b"/>
    <property type="match status" value="1"/>
</dbReference>
<proteinExistence type="inferred from homology"/>
<dbReference type="PANTHER" id="PTHR33445">
    <property type="entry name" value="ATP SYNTHASE SUBUNIT B', CHLOROPLASTIC"/>
    <property type="match status" value="1"/>
</dbReference>
<keyword evidence="3 13" id="KW-0138">CF(0)</keyword>
<feature type="transmembrane region" description="Helical" evidence="13">
    <location>
        <begin position="6"/>
        <end position="22"/>
    </location>
</feature>
<keyword evidence="9 13" id="KW-0066">ATP synthesis</keyword>
<evidence type="ECO:0000256" key="11">
    <source>
        <dbReference type="ARBA" id="ARBA00025614"/>
    </source>
</evidence>
<organism evidence="14 15">
    <name type="scientific">Steroidobacter denitrificans</name>
    <dbReference type="NCBI Taxonomy" id="465721"/>
    <lineage>
        <taxon>Bacteria</taxon>
        <taxon>Pseudomonadati</taxon>
        <taxon>Pseudomonadota</taxon>
        <taxon>Gammaproteobacteria</taxon>
        <taxon>Steroidobacterales</taxon>
        <taxon>Steroidobacteraceae</taxon>
        <taxon>Steroidobacter</taxon>
    </lineage>
</organism>
<evidence type="ECO:0000313" key="14">
    <source>
        <dbReference type="EMBL" id="AMN48001.1"/>
    </source>
</evidence>
<dbReference type="RefSeq" id="WP_066921832.1">
    <property type="nucleotide sequence ID" value="NZ_CP011971.1"/>
</dbReference>
<dbReference type="GO" id="GO:0046933">
    <property type="term" value="F:proton-transporting ATP synthase activity, rotational mechanism"/>
    <property type="evidence" value="ECO:0007669"/>
    <property type="project" value="UniProtKB-UniRule"/>
</dbReference>
<dbReference type="HAMAP" id="MF_01398">
    <property type="entry name" value="ATP_synth_b_bprime"/>
    <property type="match status" value="1"/>
</dbReference>
<dbReference type="GO" id="GO:0046961">
    <property type="term" value="F:proton-transporting ATPase activity, rotational mechanism"/>
    <property type="evidence" value="ECO:0007669"/>
    <property type="project" value="TreeGrafter"/>
</dbReference>
<dbReference type="EMBL" id="CP011971">
    <property type="protein sequence ID" value="AMN48001.1"/>
    <property type="molecule type" value="Genomic_DNA"/>
</dbReference>
<dbReference type="Proteomes" id="UP000070250">
    <property type="component" value="Chromosome"/>
</dbReference>
<dbReference type="GO" id="GO:0012505">
    <property type="term" value="C:endomembrane system"/>
    <property type="evidence" value="ECO:0007669"/>
    <property type="project" value="UniProtKB-SubCell"/>
</dbReference>
<evidence type="ECO:0000256" key="9">
    <source>
        <dbReference type="ARBA" id="ARBA00023310"/>
    </source>
</evidence>
<evidence type="ECO:0000313" key="15">
    <source>
        <dbReference type="Proteomes" id="UP000070250"/>
    </source>
</evidence>
<dbReference type="PANTHER" id="PTHR33445:SF2">
    <property type="entry name" value="ATP SYNTHASE SUBUNIT B', CHLOROPLASTIC"/>
    <property type="match status" value="1"/>
</dbReference>
<sequence>MSIDWVTVVAQLLNFLVLVWLLKRFLYRPILDGIDAREKEIAERMAEAAKVRETAQAAHARHQAEIAALHADRHETLEGVRRIAQAEHDNLLAQARERLAAKQASQAAQRAEEARRYTIDLHRSGAEALLSLTRKALSDLADEILEQRIIAHCTAQLGEAAEQLRAAGGDSHEVVALTHEPLPPDLATHLRNELGRVLPGVSVRFETDPSLAWGLTLKLGGAQAAWTLDSYLDALHTILEDFAARATATTATVSADA</sequence>
<keyword evidence="7 13" id="KW-0406">Ion transport</keyword>
<dbReference type="KEGG" id="sdf:ACG33_13010"/>
<name>A0A127FE17_STEDE</name>
<evidence type="ECO:0000256" key="3">
    <source>
        <dbReference type="ARBA" id="ARBA00022547"/>
    </source>
</evidence>
<evidence type="ECO:0000256" key="1">
    <source>
        <dbReference type="ARBA" id="ARBA00005513"/>
    </source>
</evidence>
<keyword evidence="15" id="KW-1185">Reference proteome</keyword>
<evidence type="ECO:0000256" key="10">
    <source>
        <dbReference type="ARBA" id="ARBA00025198"/>
    </source>
</evidence>
<keyword evidence="13" id="KW-1003">Cell membrane</keyword>
<reference evidence="14 15" key="1">
    <citation type="submission" date="2015-06" db="EMBL/GenBank/DDBJ databases">
        <title>A Comprehensive Approach to Explore the Metabolic and Phylogenetic Diversity of Bacterial Steroid Degradation in the Environment: Testosterone as an Example.</title>
        <authorList>
            <person name="Yang F.-C."/>
            <person name="Chen Y.-L."/>
            <person name="Yu C.-P."/>
            <person name="Tang S.-L."/>
            <person name="Wang P.-H."/>
            <person name="Ismail W."/>
            <person name="Wang C.-H."/>
            <person name="Yang C.-Y."/>
            <person name="Chiang Y.-R."/>
        </authorList>
    </citation>
    <scope>NUCLEOTIDE SEQUENCE [LARGE SCALE GENOMIC DNA]</scope>
    <source>
        <strain evidence="14 15">DSM 18526</strain>
    </source>
</reference>
<dbReference type="Pfam" id="PF00430">
    <property type="entry name" value="ATP-synt_B"/>
    <property type="match status" value="1"/>
</dbReference>